<dbReference type="SUPFAM" id="SSF53756">
    <property type="entry name" value="UDP-Glycosyltransferase/glycogen phosphorylase"/>
    <property type="match status" value="1"/>
</dbReference>
<evidence type="ECO:0000313" key="1">
    <source>
        <dbReference type="EMBL" id="BAT92400.1"/>
    </source>
</evidence>
<keyword evidence="2" id="KW-1185">Reference proteome</keyword>
<dbReference type="OrthoDB" id="5835829at2759"/>
<name>A0A0S3SHX2_PHAAN</name>
<dbReference type="EMBL" id="AP015040">
    <property type="protein sequence ID" value="BAT92400.1"/>
    <property type="molecule type" value="Genomic_DNA"/>
</dbReference>
<dbReference type="Proteomes" id="UP000291084">
    <property type="component" value="Chromosome 7"/>
</dbReference>
<reference evidence="1 2" key="1">
    <citation type="journal article" date="2015" name="Sci. Rep.">
        <title>The power of single molecule real-time sequencing technology in the de novo assembly of a eukaryotic genome.</title>
        <authorList>
            <person name="Sakai H."/>
            <person name="Naito K."/>
            <person name="Ogiso-Tanaka E."/>
            <person name="Takahashi Y."/>
            <person name="Iseki K."/>
            <person name="Muto C."/>
            <person name="Satou K."/>
            <person name="Teruya K."/>
            <person name="Shiroma A."/>
            <person name="Shimoji M."/>
            <person name="Hirano T."/>
            <person name="Itoh T."/>
            <person name="Kaga A."/>
            <person name="Tomooka N."/>
        </authorList>
    </citation>
    <scope>NUCLEOTIDE SEQUENCE [LARGE SCALE GENOMIC DNA]</scope>
    <source>
        <strain evidence="2">cv. Shumari</strain>
    </source>
</reference>
<gene>
    <name evidence="1" type="primary">Vigan.07G110700</name>
    <name evidence="1" type="ORF">VIGAN_07110700</name>
</gene>
<evidence type="ECO:0000313" key="2">
    <source>
        <dbReference type="Proteomes" id="UP000291084"/>
    </source>
</evidence>
<sequence>MDIPSHIVMFPWFAMGHLTPYLHFSNNLASRGYKISFFITKTTQTKLQHLNLHPHLITFFPITVPPVDGLPHGAEITSDVPFSLFPLIATAMGHTEKDIELLLMNLKPHIVFFDFQHWLSNLARKLGIKCMQYFIVNPLSIAYFWNGPRKSQGGELTDVDLMKPPEGFPDSSIKLRAHEVRFLAATRKLEFGRGCSFVRSLGQRASLSEPPNSTLEEKWIAWLSGFNHGSVVFSAFGSEAPYHKISFKSCCLVLN</sequence>
<accession>A0A0S3SHX2</accession>
<dbReference type="PANTHER" id="PTHR48049">
    <property type="entry name" value="GLYCOSYLTRANSFERASE"/>
    <property type="match status" value="1"/>
</dbReference>
<dbReference type="Gene3D" id="3.40.50.2000">
    <property type="entry name" value="Glycogen Phosphorylase B"/>
    <property type="match status" value="1"/>
</dbReference>
<dbReference type="GO" id="GO:0035251">
    <property type="term" value="F:UDP-glucosyltransferase activity"/>
    <property type="evidence" value="ECO:0007669"/>
    <property type="project" value="InterPro"/>
</dbReference>
<dbReference type="PANTHER" id="PTHR48049:SF1">
    <property type="entry name" value="UDP-GLYCOSYLTRANSFERASE SUPERFAMILY PROTEIN"/>
    <property type="match status" value="1"/>
</dbReference>
<dbReference type="AlphaFoldDB" id="A0A0S3SHX2"/>
<organism evidence="1 2">
    <name type="scientific">Vigna angularis var. angularis</name>
    <dbReference type="NCBI Taxonomy" id="157739"/>
    <lineage>
        <taxon>Eukaryota</taxon>
        <taxon>Viridiplantae</taxon>
        <taxon>Streptophyta</taxon>
        <taxon>Embryophyta</taxon>
        <taxon>Tracheophyta</taxon>
        <taxon>Spermatophyta</taxon>
        <taxon>Magnoliopsida</taxon>
        <taxon>eudicotyledons</taxon>
        <taxon>Gunneridae</taxon>
        <taxon>Pentapetalae</taxon>
        <taxon>rosids</taxon>
        <taxon>fabids</taxon>
        <taxon>Fabales</taxon>
        <taxon>Fabaceae</taxon>
        <taxon>Papilionoideae</taxon>
        <taxon>50 kb inversion clade</taxon>
        <taxon>NPAAA clade</taxon>
        <taxon>indigoferoid/millettioid clade</taxon>
        <taxon>Phaseoleae</taxon>
        <taxon>Vigna</taxon>
    </lineage>
</organism>
<protein>
    <submittedName>
        <fullName evidence="1">Uncharacterized protein</fullName>
    </submittedName>
</protein>
<dbReference type="InterPro" id="IPR050481">
    <property type="entry name" value="UDP-glycosyltransf_plant"/>
</dbReference>
<proteinExistence type="predicted"/>